<dbReference type="AlphaFoldDB" id="A0A1K2A0L9"/>
<reference evidence="1 2" key="1">
    <citation type="submission" date="2016-11" db="EMBL/GenBank/DDBJ databases">
        <authorList>
            <person name="Jaros S."/>
            <person name="Januszkiewicz K."/>
            <person name="Wedrychowicz H."/>
        </authorList>
    </citation>
    <scope>NUCLEOTIDE SEQUENCE [LARGE SCALE GENOMIC DNA]</scope>
    <source>
        <strain evidence="1 2">DSM 21637</strain>
    </source>
</reference>
<dbReference type="EMBL" id="FPJW01000015">
    <property type="protein sequence ID" value="SFX80006.1"/>
    <property type="molecule type" value="Genomic_DNA"/>
</dbReference>
<sequence>MVDERVDQLQDAADYQLLDYRWQADDDHYFHLLQVFIRSGYRNFYLINVATLEPLAEQHLPLFHQMLEQLRFLPSH</sequence>
<protein>
    <submittedName>
        <fullName evidence="1">Uncharacterized protein</fullName>
    </submittedName>
</protein>
<organism evidence="1 2">
    <name type="scientific">Marinospirillum alkaliphilum DSM 21637</name>
    <dbReference type="NCBI Taxonomy" id="1122209"/>
    <lineage>
        <taxon>Bacteria</taxon>
        <taxon>Pseudomonadati</taxon>
        <taxon>Pseudomonadota</taxon>
        <taxon>Gammaproteobacteria</taxon>
        <taxon>Oceanospirillales</taxon>
        <taxon>Oceanospirillaceae</taxon>
        <taxon>Marinospirillum</taxon>
    </lineage>
</organism>
<dbReference type="RefSeq" id="WP_072327235.1">
    <property type="nucleotide sequence ID" value="NZ_FPJW01000015.1"/>
</dbReference>
<dbReference type="STRING" id="1122209.SAMN02745752_02923"/>
<proteinExistence type="predicted"/>
<dbReference type="OrthoDB" id="517499at2"/>
<dbReference type="Proteomes" id="UP000182350">
    <property type="component" value="Unassembled WGS sequence"/>
</dbReference>
<keyword evidence="2" id="KW-1185">Reference proteome</keyword>
<evidence type="ECO:0000313" key="1">
    <source>
        <dbReference type="EMBL" id="SFX80006.1"/>
    </source>
</evidence>
<dbReference type="Gene3D" id="3.40.1000.10">
    <property type="entry name" value="Mog1/PsbP, alpha/beta/alpha sandwich"/>
    <property type="match status" value="1"/>
</dbReference>
<gene>
    <name evidence="1" type="ORF">SAMN02745752_02923</name>
</gene>
<name>A0A1K2A0L9_9GAMM</name>
<accession>A0A1K2A0L9</accession>
<evidence type="ECO:0000313" key="2">
    <source>
        <dbReference type="Proteomes" id="UP000182350"/>
    </source>
</evidence>